<dbReference type="GO" id="GO:0003700">
    <property type="term" value="F:DNA-binding transcription factor activity"/>
    <property type="evidence" value="ECO:0007669"/>
    <property type="project" value="InterPro"/>
</dbReference>
<dbReference type="EMBL" id="VCLA01000178">
    <property type="protein sequence ID" value="MQT03781.1"/>
    <property type="molecule type" value="Genomic_DNA"/>
</dbReference>
<evidence type="ECO:0000256" key="3">
    <source>
        <dbReference type="ARBA" id="ARBA00023125"/>
    </source>
</evidence>
<dbReference type="Pfam" id="PF03466">
    <property type="entry name" value="LysR_substrate"/>
    <property type="match status" value="1"/>
</dbReference>
<evidence type="ECO:0000256" key="5">
    <source>
        <dbReference type="SAM" id="MobiDB-lite"/>
    </source>
</evidence>
<proteinExistence type="inferred from homology"/>
<dbReference type="InterPro" id="IPR000847">
    <property type="entry name" value="LysR_HTH_N"/>
</dbReference>
<dbReference type="PRINTS" id="PR00039">
    <property type="entry name" value="HTHLYSR"/>
</dbReference>
<feature type="region of interest" description="Disordered" evidence="5">
    <location>
        <begin position="300"/>
        <end position="327"/>
    </location>
</feature>
<organism evidence="7 8">
    <name type="scientific">Streptomyces jumonjinensis</name>
    <dbReference type="NCBI Taxonomy" id="1945"/>
    <lineage>
        <taxon>Bacteria</taxon>
        <taxon>Bacillati</taxon>
        <taxon>Actinomycetota</taxon>
        <taxon>Actinomycetes</taxon>
        <taxon>Kitasatosporales</taxon>
        <taxon>Streptomycetaceae</taxon>
        <taxon>Streptomyces</taxon>
    </lineage>
</organism>
<feature type="compositionally biased region" description="Low complexity" evidence="5">
    <location>
        <begin position="302"/>
        <end position="312"/>
    </location>
</feature>
<dbReference type="CDD" id="cd08414">
    <property type="entry name" value="PBP2_LTTR_aromatics_like"/>
    <property type="match status" value="1"/>
</dbReference>
<dbReference type="PROSITE" id="PS50931">
    <property type="entry name" value="HTH_LYSR"/>
    <property type="match status" value="1"/>
</dbReference>
<protein>
    <submittedName>
        <fullName evidence="7">LysR family transcriptional regulator</fullName>
    </submittedName>
</protein>
<accession>A0A646KPF9</accession>
<dbReference type="Pfam" id="PF00126">
    <property type="entry name" value="HTH_1"/>
    <property type="match status" value="1"/>
</dbReference>
<dbReference type="Proteomes" id="UP000419138">
    <property type="component" value="Unassembled WGS sequence"/>
</dbReference>
<dbReference type="Gene3D" id="1.10.10.10">
    <property type="entry name" value="Winged helix-like DNA-binding domain superfamily/Winged helix DNA-binding domain"/>
    <property type="match status" value="1"/>
</dbReference>
<dbReference type="InterPro" id="IPR036390">
    <property type="entry name" value="WH_DNA-bd_sf"/>
</dbReference>
<reference evidence="7 8" key="1">
    <citation type="submission" date="2019-05" db="EMBL/GenBank/DDBJ databases">
        <title>Comparative genomics and metabolomics analyses of clavulanic acid producing Streptomyces species provides insight into specialized metabolism and evolution of beta-lactam biosynthetic gene clusters.</title>
        <authorList>
            <person name="Moore M.A."/>
            <person name="Cruz-Morales P."/>
            <person name="Barona Gomez F."/>
            <person name="Kapil T."/>
        </authorList>
    </citation>
    <scope>NUCLEOTIDE SEQUENCE [LARGE SCALE GENOMIC DNA]</scope>
    <source>
        <strain evidence="7 8">NRRL 5741</strain>
    </source>
</reference>
<dbReference type="GO" id="GO:0003677">
    <property type="term" value="F:DNA binding"/>
    <property type="evidence" value="ECO:0007669"/>
    <property type="project" value="UniProtKB-KW"/>
</dbReference>
<feature type="domain" description="HTH lysR-type" evidence="6">
    <location>
        <begin position="1"/>
        <end position="58"/>
    </location>
</feature>
<gene>
    <name evidence="7" type="ORF">FF041_27515</name>
</gene>
<dbReference type="GO" id="GO:0032993">
    <property type="term" value="C:protein-DNA complex"/>
    <property type="evidence" value="ECO:0007669"/>
    <property type="project" value="TreeGrafter"/>
</dbReference>
<dbReference type="SUPFAM" id="SSF46785">
    <property type="entry name" value="Winged helix' DNA-binding domain"/>
    <property type="match status" value="1"/>
</dbReference>
<comment type="caution">
    <text evidence="7">The sequence shown here is derived from an EMBL/GenBank/DDBJ whole genome shotgun (WGS) entry which is preliminary data.</text>
</comment>
<keyword evidence="2" id="KW-0805">Transcription regulation</keyword>
<comment type="similarity">
    <text evidence="1">Belongs to the LysR transcriptional regulatory family.</text>
</comment>
<dbReference type="Gene3D" id="3.40.190.10">
    <property type="entry name" value="Periplasmic binding protein-like II"/>
    <property type="match status" value="2"/>
</dbReference>
<dbReference type="OrthoDB" id="3176554at2"/>
<evidence type="ECO:0000256" key="1">
    <source>
        <dbReference type="ARBA" id="ARBA00009437"/>
    </source>
</evidence>
<keyword evidence="4" id="KW-0804">Transcription</keyword>
<dbReference type="SUPFAM" id="SSF53850">
    <property type="entry name" value="Periplasmic binding protein-like II"/>
    <property type="match status" value="1"/>
</dbReference>
<sequence>MELRHLRYFAAVAETSHFGRAAERLHMAQPPLSQAIRRLEAELGAVLFSRTTRQVALTRAGEVFQADVRRILTAVDEAAARVGRFASGVEGVLRIGLTGSASYRQLPALARLVKREMPGVAMEVHTEMLTPAQESGLAEGRLDVGVLRPPVRHEGIAHRALADEPLVLAVPQEHWLSEAATVRMDQLRHESFIMYGSALGSVVNDTVVRGCLAAGFQPRCAHEVTETSTALALVAAGLGIALLPDSIRSAPREGVVCKTVADALRVRLVLAWRADDESPLLKNLLENLDKNGMFLADEAEDAAGSGSAGPADHASDIPGGWHEDYRN</sequence>
<dbReference type="InterPro" id="IPR036388">
    <property type="entry name" value="WH-like_DNA-bd_sf"/>
</dbReference>
<keyword evidence="3" id="KW-0238">DNA-binding</keyword>
<dbReference type="RefSeq" id="WP_153525301.1">
    <property type="nucleotide sequence ID" value="NZ_JBEPDZ010000041.1"/>
</dbReference>
<evidence type="ECO:0000313" key="7">
    <source>
        <dbReference type="EMBL" id="MQT03781.1"/>
    </source>
</evidence>
<dbReference type="FunFam" id="1.10.10.10:FF:000001">
    <property type="entry name" value="LysR family transcriptional regulator"/>
    <property type="match status" value="1"/>
</dbReference>
<evidence type="ECO:0000313" key="8">
    <source>
        <dbReference type="Proteomes" id="UP000419138"/>
    </source>
</evidence>
<evidence type="ECO:0000256" key="2">
    <source>
        <dbReference type="ARBA" id="ARBA00023015"/>
    </source>
</evidence>
<name>A0A646KPF9_STRJU</name>
<dbReference type="PANTHER" id="PTHR30346">
    <property type="entry name" value="TRANSCRIPTIONAL DUAL REGULATOR HCAR-RELATED"/>
    <property type="match status" value="1"/>
</dbReference>
<dbReference type="PANTHER" id="PTHR30346:SF17">
    <property type="entry name" value="LYSR FAMILY TRANSCRIPTIONAL REGULATOR"/>
    <property type="match status" value="1"/>
</dbReference>
<evidence type="ECO:0000259" key="6">
    <source>
        <dbReference type="PROSITE" id="PS50931"/>
    </source>
</evidence>
<keyword evidence="8" id="KW-1185">Reference proteome</keyword>
<dbReference type="AlphaFoldDB" id="A0A646KPF9"/>
<evidence type="ECO:0000256" key="4">
    <source>
        <dbReference type="ARBA" id="ARBA00023163"/>
    </source>
</evidence>
<dbReference type="InterPro" id="IPR005119">
    <property type="entry name" value="LysR_subst-bd"/>
</dbReference>